<reference evidence="2 3" key="1">
    <citation type="submission" date="2019-10" db="EMBL/GenBank/DDBJ databases">
        <title>Draft Genome Assembly of Rhodococcus zopfii DSM44189.</title>
        <authorList>
            <person name="Sutton J.M."/>
            <person name="Akob D.M."/>
            <person name="Bushman T.J."/>
        </authorList>
    </citation>
    <scope>NUCLEOTIDE SEQUENCE [LARGE SCALE GENOMIC DNA]</scope>
    <source>
        <strain evidence="2 3">DSM 44189</strain>
    </source>
</reference>
<keyword evidence="1" id="KW-0812">Transmembrane</keyword>
<protein>
    <submittedName>
        <fullName evidence="2">Uncharacterized protein</fullName>
    </submittedName>
</protein>
<gene>
    <name evidence="2" type="ORF">F8M49_21520</name>
</gene>
<feature type="transmembrane region" description="Helical" evidence="1">
    <location>
        <begin position="72"/>
        <end position="93"/>
    </location>
</feature>
<dbReference type="Proteomes" id="UP001275440">
    <property type="component" value="Unassembled WGS sequence"/>
</dbReference>
<keyword evidence="3" id="KW-1185">Reference proteome</keyword>
<feature type="transmembrane region" description="Helical" evidence="1">
    <location>
        <begin position="36"/>
        <end position="66"/>
    </location>
</feature>
<evidence type="ECO:0000313" key="3">
    <source>
        <dbReference type="Proteomes" id="UP001275440"/>
    </source>
</evidence>
<proteinExistence type="predicted"/>
<comment type="caution">
    <text evidence="2">The sequence shown here is derived from an EMBL/GenBank/DDBJ whole genome shotgun (WGS) entry which is preliminary data.</text>
</comment>
<sequence>MNRMLETLDVLNGPMYVMTGEAEILRRPGSRTAREILLVTTAAVATIATVLVMVTGCVMLMVAPWSTPEPPLLVTIAMTVPPAITSVITYAAAAASRHARDPHDVLTDDEIKTMPLILAQPWLDAREAASAIRTADGHDAERESMVAETLWLMAEHVKTGTGLHARFPDTPFERLQQLRAGLAAKMRVHADRLADLAAEAIDSAAPQPLR</sequence>
<evidence type="ECO:0000313" key="2">
    <source>
        <dbReference type="EMBL" id="MDV2477292.1"/>
    </source>
</evidence>
<keyword evidence="1" id="KW-1133">Transmembrane helix</keyword>
<dbReference type="EMBL" id="WBMO01000003">
    <property type="protein sequence ID" value="MDV2477292.1"/>
    <property type="molecule type" value="Genomic_DNA"/>
</dbReference>
<accession>A0ABU3WU97</accession>
<organism evidence="2 3">
    <name type="scientific">Rhodococcus zopfii</name>
    <dbReference type="NCBI Taxonomy" id="43772"/>
    <lineage>
        <taxon>Bacteria</taxon>
        <taxon>Bacillati</taxon>
        <taxon>Actinomycetota</taxon>
        <taxon>Actinomycetes</taxon>
        <taxon>Mycobacteriales</taxon>
        <taxon>Nocardiaceae</taxon>
        <taxon>Rhodococcus</taxon>
    </lineage>
</organism>
<keyword evidence="1" id="KW-0472">Membrane</keyword>
<name>A0ABU3WU97_9NOCA</name>
<evidence type="ECO:0000256" key="1">
    <source>
        <dbReference type="SAM" id="Phobius"/>
    </source>
</evidence>